<dbReference type="Pfam" id="PF00724">
    <property type="entry name" value="Oxidored_FMN"/>
    <property type="match status" value="1"/>
</dbReference>
<keyword evidence="2" id="KW-0285">Flavoprotein</keyword>
<evidence type="ECO:0000256" key="2">
    <source>
        <dbReference type="ARBA" id="ARBA00022630"/>
    </source>
</evidence>
<evidence type="ECO:0000259" key="6">
    <source>
        <dbReference type="Pfam" id="PF00724"/>
    </source>
</evidence>
<proteinExistence type="predicted"/>
<keyword evidence="4" id="KW-0521">NADP</keyword>
<evidence type="ECO:0000313" key="8">
    <source>
        <dbReference type="Proteomes" id="UP001597151"/>
    </source>
</evidence>
<sequence length="382" mass="41674">MTDTTASTDSRVTGENARRILRRDPHPHLFRPVSFRSVTVRNRIMLSPMCQYSAQEGMPNDWHFMHLGARAAGGAGIVCTEAVHVAPRGRITPHDLGLWNDAQRDALARIAGFVAAQGAVPAIQLGHAGRKASVGRPWEGTRPIPLSAGGWGTVAPSARAYADGWPTPGALDRTGIQAELDALAQATRRARQAGFKIVELHAAHGYLIHQFYSPLSNIRTDTYGGAFDNRIRFLIESLEAMRSEWPDDLPLFVRLSVTDWVDGGWTIEDSVRLCRMLKARGDVDLIDCTSGGNDPRQQIPIHPGYQVPFARRIKTETGLATGAVGLINAPDLAEAIIANQDADLVLLGRGLLADPHWPLKAAAALKAQNVSWPLQYERSNIF</sequence>
<organism evidence="7 8">
    <name type="scientific">Seohaeicola saemankumensis</name>
    <dbReference type="NCBI Taxonomy" id="481181"/>
    <lineage>
        <taxon>Bacteria</taxon>
        <taxon>Pseudomonadati</taxon>
        <taxon>Pseudomonadota</taxon>
        <taxon>Alphaproteobacteria</taxon>
        <taxon>Rhodobacterales</taxon>
        <taxon>Roseobacteraceae</taxon>
        <taxon>Seohaeicola</taxon>
    </lineage>
</organism>
<dbReference type="SUPFAM" id="SSF51395">
    <property type="entry name" value="FMN-linked oxidoreductases"/>
    <property type="match status" value="1"/>
</dbReference>
<feature type="domain" description="NADH:flavin oxidoreductase/NADH oxidase N-terminal" evidence="6">
    <location>
        <begin position="29"/>
        <end position="366"/>
    </location>
</feature>
<dbReference type="InterPro" id="IPR013785">
    <property type="entry name" value="Aldolase_TIM"/>
</dbReference>
<dbReference type="Proteomes" id="UP001597151">
    <property type="component" value="Unassembled WGS sequence"/>
</dbReference>
<evidence type="ECO:0000256" key="4">
    <source>
        <dbReference type="ARBA" id="ARBA00022857"/>
    </source>
</evidence>
<keyword evidence="5" id="KW-0560">Oxidoreductase</keyword>
<comment type="caution">
    <text evidence="7">The sequence shown here is derived from an EMBL/GenBank/DDBJ whole genome shotgun (WGS) entry which is preliminary data.</text>
</comment>
<dbReference type="PANTHER" id="PTHR43303">
    <property type="entry name" value="NADPH DEHYDROGENASE C23G7.10C-RELATED"/>
    <property type="match status" value="1"/>
</dbReference>
<gene>
    <name evidence="7" type="ORF">ACFQ3C_09800</name>
</gene>
<dbReference type="InterPro" id="IPR044152">
    <property type="entry name" value="YqjM-like"/>
</dbReference>
<dbReference type="InterPro" id="IPR001155">
    <property type="entry name" value="OxRdtase_FMN_N"/>
</dbReference>
<accession>A0ABW3TD38</accession>
<dbReference type="PANTHER" id="PTHR43303:SF4">
    <property type="entry name" value="NADPH DEHYDROGENASE C23G7.10C-RELATED"/>
    <property type="match status" value="1"/>
</dbReference>
<dbReference type="CDD" id="cd02932">
    <property type="entry name" value="OYE_YqiM_FMN"/>
    <property type="match status" value="1"/>
</dbReference>
<dbReference type="EMBL" id="JBHTKR010000004">
    <property type="protein sequence ID" value="MFD1194963.1"/>
    <property type="molecule type" value="Genomic_DNA"/>
</dbReference>
<evidence type="ECO:0000313" key="7">
    <source>
        <dbReference type="EMBL" id="MFD1194963.1"/>
    </source>
</evidence>
<dbReference type="RefSeq" id="WP_380791188.1">
    <property type="nucleotide sequence ID" value="NZ_JBHTKR010000004.1"/>
</dbReference>
<keyword evidence="8" id="KW-1185">Reference proteome</keyword>
<keyword evidence="3" id="KW-0288">FMN</keyword>
<reference evidence="8" key="1">
    <citation type="journal article" date="2019" name="Int. J. Syst. Evol. Microbiol.">
        <title>The Global Catalogue of Microorganisms (GCM) 10K type strain sequencing project: providing services to taxonomists for standard genome sequencing and annotation.</title>
        <authorList>
            <consortium name="The Broad Institute Genomics Platform"/>
            <consortium name="The Broad Institute Genome Sequencing Center for Infectious Disease"/>
            <person name="Wu L."/>
            <person name="Ma J."/>
        </authorList>
    </citation>
    <scope>NUCLEOTIDE SEQUENCE [LARGE SCALE GENOMIC DNA]</scope>
    <source>
        <strain evidence="8">CCUG 55328</strain>
    </source>
</reference>
<protein>
    <submittedName>
        <fullName evidence="7">NADH:flavin oxidoreductase/NADH oxidase</fullName>
    </submittedName>
</protein>
<evidence type="ECO:0000256" key="5">
    <source>
        <dbReference type="ARBA" id="ARBA00023002"/>
    </source>
</evidence>
<dbReference type="Gene3D" id="3.20.20.70">
    <property type="entry name" value="Aldolase class I"/>
    <property type="match status" value="1"/>
</dbReference>
<evidence type="ECO:0000256" key="1">
    <source>
        <dbReference type="ARBA" id="ARBA00001917"/>
    </source>
</evidence>
<comment type="cofactor">
    <cofactor evidence="1">
        <name>FMN</name>
        <dbReference type="ChEBI" id="CHEBI:58210"/>
    </cofactor>
</comment>
<evidence type="ECO:0000256" key="3">
    <source>
        <dbReference type="ARBA" id="ARBA00022643"/>
    </source>
</evidence>
<name>A0ABW3TD38_9RHOB</name>